<dbReference type="Proteomes" id="UP000465112">
    <property type="component" value="Chromosome 1"/>
</dbReference>
<proteinExistence type="predicted"/>
<protein>
    <submittedName>
        <fullName evidence="1">Uncharacterized protein</fullName>
    </submittedName>
</protein>
<name>A0A6A5FSQ4_PERFL</name>
<dbReference type="EMBL" id="VHII01000001">
    <property type="protein sequence ID" value="KAF1395697.1"/>
    <property type="molecule type" value="Genomic_DNA"/>
</dbReference>
<comment type="caution">
    <text evidence="1">The sequence shown here is derived from an EMBL/GenBank/DDBJ whole genome shotgun (WGS) entry which is preliminary data.</text>
</comment>
<keyword evidence="2" id="KW-1185">Reference proteome</keyword>
<reference evidence="1 2" key="1">
    <citation type="submission" date="2019-06" db="EMBL/GenBank/DDBJ databases">
        <title>A chromosome-scale genome assembly of the European perch, Perca fluviatilis.</title>
        <authorList>
            <person name="Roques C."/>
            <person name="Zahm M."/>
            <person name="Cabau C."/>
            <person name="Klopp C."/>
            <person name="Bouchez O."/>
            <person name="Donnadieu C."/>
            <person name="Kuhl H."/>
            <person name="Gislard M."/>
            <person name="Guendouz S."/>
            <person name="Journot L."/>
            <person name="Haffray P."/>
            <person name="Bestin A."/>
            <person name="Morvezen R."/>
            <person name="Feron R."/>
            <person name="Wen M."/>
            <person name="Jouanno E."/>
            <person name="Herpin A."/>
            <person name="Schartl M."/>
            <person name="Postlethwait J."/>
            <person name="Schaerlinger B."/>
            <person name="Chardard D."/>
            <person name="Lecocq T."/>
            <person name="Poncet C."/>
            <person name="Jaffrelo L."/>
            <person name="Lampietro C."/>
            <person name="Guiguen Y."/>
        </authorList>
    </citation>
    <scope>NUCLEOTIDE SEQUENCE [LARGE SCALE GENOMIC DNA]</scope>
    <source>
        <tissue evidence="1">Blood</tissue>
    </source>
</reference>
<sequence length="125" mass="13898">MLSVKGVLSAFHCVSRVEYGNSRAWFGLTGKSMDSGKTHSALLYKRKGRVLRQHFNLLSSSSEGSLDLLVSPQKNGLVTETLRSPAGCCSCSLHSALSSSSLYWTLLMFRNNQVHQRQYVRFPCP</sequence>
<gene>
    <name evidence="1" type="ORF">PFLUV_G00014400</name>
</gene>
<evidence type="ECO:0000313" key="2">
    <source>
        <dbReference type="Proteomes" id="UP000465112"/>
    </source>
</evidence>
<organism evidence="1 2">
    <name type="scientific">Perca fluviatilis</name>
    <name type="common">European perch</name>
    <dbReference type="NCBI Taxonomy" id="8168"/>
    <lineage>
        <taxon>Eukaryota</taxon>
        <taxon>Metazoa</taxon>
        <taxon>Chordata</taxon>
        <taxon>Craniata</taxon>
        <taxon>Vertebrata</taxon>
        <taxon>Euteleostomi</taxon>
        <taxon>Actinopterygii</taxon>
        <taxon>Neopterygii</taxon>
        <taxon>Teleostei</taxon>
        <taxon>Neoteleostei</taxon>
        <taxon>Acanthomorphata</taxon>
        <taxon>Eupercaria</taxon>
        <taxon>Perciformes</taxon>
        <taxon>Percoidei</taxon>
        <taxon>Percidae</taxon>
        <taxon>Percinae</taxon>
        <taxon>Perca</taxon>
    </lineage>
</organism>
<evidence type="ECO:0000313" key="1">
    <source>
        <dbReference type="EMBL" id="KAF1395697.1"/>
    </source>
</evidence>
<dbReference type="AlphaFoldDB" id="A0A6A5FSQ4"/>
<accession>A0A6A5FSQ4</accession>